<comment type="caution">
    <text evidence="1">The sequence shown here is derived from an EMBL/GenBank/DDBJ whole genome shotgun (WGS) entry which is preliminary data.</text>
</comment>
<evidence type="ECO:0000313" key="1">
    <source>
        <dbReference type="EMBL" id="OMO82939.1"/>
    </source>
</evidence>
<protein>
    <submittedName>
        <fullName evidence="1">Uncharacterized protein</fullName>
    </submittedName>
</protein>
<sequence>MCVHQWKGEMRANVFQGEECCQLSNESNGNFATRQPIQ</sequence>
<dbReference type="EMBL" id="AWUE01018055">
    <property type="protein sequence ID" value="OMO82939.1"/>
    <property type="molecule type" value="Genomic_DNA"/>
</dbReference>
<dbReference type="Proteomes" id="UP000187203">
    <property type="component" value="Unassembled WGS sequence"/>
</dbReference>
<accession>A0A1R3IK23</accession>
<keyword evidence="2" id="KW-1185">Reference proteome</keyword>
<gene>
    <name evidence="1" type="ORF">COLO4_22764</name>
</gene>
<name>A0A1R3IK23_9ROSI</name>
<evidence type="ECO:0000313" key="2">
    <source>
        <dbReference type="Proteomes" id="UP000187203"/>
    </source>
</evidence>
<organism evidence="1 2">
    <name type="scientific">Corchorus olitorius</name>
    <dbReference type="NCBI Taxonomy" id="93759"/>
    <lineage>
        <taxon>Eukaryota</taxon>
        <taxon>Viridiplantae</taxon>
        <taxon>Streptophyta</taxon>
        <taxon>Embryophyta</taxon>
        <taxon>Tracheophyta</taxon>
        <taxon>Spermatophyta</taxon>
        <taxon>Magnoliopsida</taxon>
        <taxon>eudicotyledons</taxon>
        <taxon>Gunneridae</taxon>
        <taxon>Pentapetalae</taxon>
        <taxon>rosids</taxon>
        <taxon>malvids</taxon>
        <taxon>Malvales</taxon>
        <taxon>Malvaceae</taxon>
        <taxon>Grewioideae</taxon>
        <taxon>Apeibeae</taxon>
        <taxon>Corchorus</taxon>
    </lineage>
</organism>
<proteinExistence type="predicted"/>
<dbReference type="AlphaFoldDB" id="A0A1R3IK23"/>
<reference evidence="2" key="1">
    <citation type="submission" date="2013-09" db="EMBL/GenBank/DDBJ databases">
        <title>Corchorus olitorius genome sequencing.</title>
        <authorList>
            <person name="Alam M."/>
            <person name="Haque M.S."/>
            <person name="Islam M.S."/>
            <person name="Emdad E.M."/>
            <person name="Islam M.M."/>
            <person name="Ahmed B."/>
            <person name="Halim A."/>
            <person name="Hossen Q.M.M."/>
            <person name="Hossain M.Z."/>
            <person name="Ahmed R."/>
            <person name="Khan M.M."/>
            <person name="Islam R."/>
            <person name="Rashid M.M."/>
            <person name="Khan S.A."/>
            <person name="Rahman M.S."/>
            <person name="Alam M."/>
            <person name="Yahiya A.S."/>
            <person name="Khan M.S."/>
            <person name="Azam M.S."/>
            <person name="Haque T."/>
            <person name="Lashkar M.Z.H."/>
            <person name="Akhand A.I."/>
            <person name="Morshed G."/>
            <person name="Roy S."/>
            <person name="Uddin K.S."/>
            <person name="Rabeya T."/>
            <person name="Hossain A.S."/>
            <person name="Chowdhury A."/>
            <person name="Snigdha A.R."/>
            <person name="Mortoza M.S."/>
            <person name="Matin S.A."/>
            <person name="Hoque S.M.E."/>
            <person name="Islam M.K."/>
            <person name="Roy D.K."/>
            <person name="Haider R."/>
            <person name="Moosa M.M."/>
            <person name="Elias S.M."/>
            <person name="Hasan A.M."/>
            <person name="Jahan S."/>
            <person name="Shafiuddin M."/>
            <person name="Mahmood N."/>
            <person name="Shommy N.S."/>
        </authorList>
    </citation>
    <scope>NUCLEOTIDE SEQUENCE [LARGE SCALE GENOMIC DNA]</scope>
    <source>
        <strain evidence="2">cv. O-4</strain>
    </source>
</reference>